<dbReference type="RefSeq" id="XP_036630088.1">
    <property type="nucleotide sequence ID" value="XM_036778660.1"/>
</dbReference>
<name>A0A8H6ZSM6_PLEOS</name>
<dbReference type="VEuPathDB" id="FungiDB:PC9H_009153"/>
<dbReference type="GeneID" id="59378971"/>
<evidence type="ECO:0000313" key="1">
    <source>
        <dbReference type="EMBL" id="KAF7426784.1"/>
    </source>
</evidence>
<evidence type="ECO:0000313" key="2">
    <source>
        <dbReference type="Proteomes" id="UP000623687"/>
    </source>
</evidence>
<reference evidence="1" key="1">
    <citation type="submission" date="2019-07" db="EMBL/GenBank/DDBJ databases">
        <authorList>
            <person name="Palmer J.M."/>
        </authorList>
    </citation>
    <scope>NUCLEOTIDE SEQUENCE</scope>
    <source>
        <strain evidence="1">PC9</strain>
    </source>
</reference>
<dbReference type="EMBL" id="JACETU010000006">
    <property type="protein sequence ID" value="KAF7426784.1"/>
    <property type="molecule type" value="Genomic_DNA"/>
</dbReference>
<organism evidence="1 2">
    <name type="scientific">Pleurotus ostreatus</name>
    <name type="common">Oyster mushroom</name>
    <name type="synonym">White-rot fungus</name>
    <dbReference type="NCBI Taxonomy" id="5322"/>
    <lineage>
        <taxon>Eukaryota</taxon>
        <taxon>Fungi</taxon>
        <taxon>Dikarya</taxon>
        <taxon>Basidiomycota</taxon>
        <taxon>Agaricomycotina</taxon>
        <taxon>Agaricomycetes</taxon>
        <taxon>Agaricomycetidae</taxon>
        <taxon>Agaricales</taxon>
        <taxon>Pleurotineae</taxon>
        <taxon>Pleurotaceae</taxon>
        <taxon>Pleurotus</taxon>
    </lineage>
</organism>
<accession>A0A8H6ZSM6</accession>
<keyword evidence="2" id="KW-1185">Reference proteome</keyword>
<sequence>MRGETDCYGCDDGARADGQWEAEGHFAVFGIWRDFVLQSALTPGGQELATQFTTRLVLFVNAPAPGHDDLQARVRSGQA</sequence>
<gene>
    <name evidence="1" type="ORF">PC9H_009153</name>
</gene>
<comment type="caution">
    <text evidence="1">The sequence shown here is derived from an EMBL/GenBank/DDBJ whole genome shotgun (WGS) entry which is preliminary data.</text>
</comment>
<dbReference type="Proteomes" id="UP000623687">
    <property type="component" value="Unassembled WGS sequence"/>
</dbReference>
<dbReference type="AlphaFoldDB" id="A0A8H6ZSM6"/>
<proteinExistence type="predicted"/>
<protein>
    <submittedName>
        <fullName evidence="1">Uncharacterized protein</fullName>
    </submittedName>
</protein>